<dbReference type="InterPro" id="IPR024084">
    <property type="entry name" value="IsoPropMal-DH-like_dom"/>
</dbReference>
<comment type="catalytic activity">
    <reaction evidence="11">
        <text>(R)-malate + NAD(+) = pyruvate + CO2 + NADH</text>
        <dbReference type="Rhea" id="RHEA:18365"/>
        <dbReference type="ChEBI" id="CHEBI:15361"/>
        <dbReference type="ChEBI" id="CHEBI:15588"/>
        <dbReference type="ChEBI" id="CHEBI:16526"/>
        <dbReference type="ChEBI" id="CHEBI:57540"/>
        <dbReference type="ChEBI" id="CHEBI:57945"/>
        <dbReference type="EC" id="1.1.1.83"/>
    </reaction>
</comment>
<feature type="region of interest" description="Disordered" evidence="12">
    <location>
        <begin position="1"/>
        <end position="30"/>
    </location>
</feature>
<feature type="compositionally biased region" description="Polar residues" evidence="12">
    <location>
        <begin position="69"/>
        <end position="78"/>
    </location>
</feature>
<name>A0A8H7B286_9PLEO</name>
<evidence type="ECO:0000256" key="1">
    <source>
        <dbReference type="ARBA" id="ARBA00001936"/>
    </source>
</evidence>
<keyword evidence="16" id="KW-1185">Reference proteome</keyword>
<dbReference type="PANTHER" id="PTHR43275:SF1">
    <property type="entry name" value="D-MALATE DEHYDROGENASE [DECARBOXYLATING]"/>
    <property type="match status" value="1"/>
</dbReference>
<evidence type="ECO:0000256" key="5">
    <source>
        <dbReference type="ARBA" id="ARBA00022723"/>
    </source>
</evidence>
<dbReference type="GeneID" id="62204870"/>
<evidence type="ECO:0000313" key="16">
    <source>
        <dbReference type="Proteomes" id="UP000596902"/>
    </source>
</evidence>
<dbReference type="Pfam" id="PF00180">
    <property type="entry name" value="Iso_dh"/>
    <property type="match status" value="1"/>
</dbReference>
<comment type="caution">
    <text evidence="15">The sequence shown here is derived from an EMBL/GenBank/DDBJ whole genome shotgun (WGS) entry which is preliminary data.</text>
</comment>
<dbReference type="GO" id="GO:0008270">
    <property type="term" value="F:zinc ion binding"/>
    <property type="evidence" value="ECO:0007669"/>
    <property type="project" value="InterPro"/>
</dbReference>
<protein>
    <recommendedName>
        <fullName evidence="4">D-malate dehydrogenase (decarboxylating)</fullName>
        <ecNumber evidence="4">1.1.1.83</ecNumber>
    </recommendedName>
</protein>
<dbReference type="RefSeq" id="XP_038786189.1">
    <property type="nucleotide sequence ID" value="XM_038931692.1"/>
</dbReference>
<dbReference type="SMART" id="SM01329">
    <property type="entry name" value="Iso_dh"/>
    <property type="match status" value="1"/>
</dbReference>
<dbReference type="GO" id="GO:0051287">
    <property type="term" value="F:NAD binding"/>
    <property type="evidence" value="ECO:0007669"/>
    <property type="project" value="InterPro"/>
</dbReference>
<dbReference type="AlphaFoldDB" id="A0A8H7B286"/>
<comment type="cofactor">
    <cofactor evidence="2">
        <name>Mg(2+)</name>
        <dbReference type="ChEBI" id="CHEBI:18420"/>
    </cofactor>
</comment>
<evidence type="ECO:0000256" key="10">
    <source>
        <dbReference type="ARBA" id="ARBA00023242"/>
    </source>
</evidence>
<organism evidence="15 16">
    <name type="scientific">Alternaria burnsii</name>
    <dbReference type="NCBI Taxonomy" id="1187904"/>
    <lineage>
        <taxon>Eukaryota</taxon>
        <taxon>Fungi</taxon>
        <taxon>Dikarya</taxon>
        <taxon>Ascomycota</taxon>
        <taxon>Pezizomycotina</taxon>
        <taxon>Dothideomycetes</taxon>
        <taxon>Pleosporomycetidae</taxon>
        <taxon>Pleosporales</taxon>
        <taxon>Pleosporineae</taxon>
        <taxon>Pleosporaceae</taxon>
        <taxon>Alternaria</taxon>
        <taxon>Alternaria sect. Alternaria</taxon>
    </lineage>
</organism>
<keyword evidence="7" id="KW-0560">Oxidoreductase</keyword>
<dbReference type="PROSITE" id="PS00470">
    <property type="entry name" value="IDH_IMDH"/>
    <property type="match status" value="1"/>
</dbReference>
<dbReference type="Pfam" id="PF04082">
    <property type="entry name" value="Fungal_trans"/>
    <property type="match status" value="1"/>
</dbReference>
<dbReference type="GO" id="GO:0000287">
    <property type="term" value="F:magnesium ion binding"/>
    <property type="evidence" value="ECO:0007669"/>
    <property type="project" value="InterPro"/>
</dbReference>
<comment type="cofactor">
    <cofactor evidence="1">
        <name>Mn(2+)</name>
        <dbReference type="ChEBI" id="CHEBI:29035"/>
    </cofactor>
</comment>
<evidence type="ECO:0000256" key="7">
    <source>
        <dbReference type="ARBA" id="ARBA00023002"/>
    </source>
</evidence>
<evidence type="ECO:0000256" key="12">
    <source>
        <dbReference type="SAM" id="MobiDB-lite"/>
    </source>
</evidence>
<accession>A0A8H7B286</accession>
<reference evidence="15" key="2">
    <citation type="submission" date="2020-08" db="EMBL/GenBank/DDBJ databases">
        <title>Draft Genome Sequence of Cumin Blight Pathogen Alternaria burnsii.</title>
        <authorList>
            <person name="Feng Z."/>
        </authorList>
    </citation>
    <scope>NUCLEOTIDE SEQUENCE</scope>
    <source>
        <strain evidence="15">CBS107.38</strain>
    </source>
</reference>
<feature type="domain" description="Xylanolytic transcriptional activator regulatory" evidence="13">
    <location>
        <begin position="240"/>
        <end position="314"/>
    </location>
</feature>
<dbReference type="SUPFAM" id="SSF53659">
    <property type="entry name" value="Isocitrate/Isopropylmalate dehydrogenase-like"/>
    <property type="match status" value="1"/>
</dbReference>
<dbReference type="InterPro" id="IPR011829">
    <property type="entry name" value="TTC_DH"/>
</dbReference>
<reference evidence="15" key="1">
    <citation type="submission" date="2020-01" db="EMBL/GenBank/DDBJ databases">
        <authorList>
            <person name="Feng Z.H.Z."/>
        </authorList>
    </citation>
    <scope>NUCLEOTIDE SEQUENCE</scope>
    <source>
        <strain evidence="15">CBS107.38</strain>
    </source>
</reference>
<evidence type="ECO:0000259" key="14">
    <source>
        <dbReference type="SMART" id="SM01329"/>
    </source>
</evidence>
<dbReference type="InterPro" id="IPR007219">
    <property type="entry name" value="XnlR_reg_dom"/>
</dbReference>
<keyword evidence="9" id="KW-0464">Manganese</keyword>
<evidence type="ECO:0000256" key="4">
    <source>
        <dbReference type="ARBA" id="ARBA00013126"/>
    </source>
</evidence>
<keyword evidence="8" id="KW-0520">NAD</keyword>
<dbReference type="GO" id="GO:0046553">
    <property type="term" value="F:D-malate dehydrogenase (decarboxylating) (NAD+) activity"/>
    <property type="evidence" value="ECO:0007669"/>
    <property type="project" value="UniProtKB-EC"/>
</dbReference>
<evidence type="ECO:0000256" key="9">
    <source>
        <dbReference type="ARBA" id="ARBA00023211"/>
    </source>
</evidence>
<feature type="domain" description="Isopropylmalate dehydrogenase-like" evidence="14">
    <location>
        <begin position="615"/>
        <end position="958"/>
    </location>
</feature>
<keyword evidence="10" id="KW-0539">Nucleus</keyword>
<evidence type="ECO:0000259" key="13">
    <source>
        <dbReference type="SMART" id="SM00906"/>
    </source>
</evidence>
<evidence type="ECO:0000313" key="15">
    <source>
        <dbReference type="EMBL" id="KAF7675926.1"/>
    </source>
</evidence>
<evidence type="ECO:0000256" key="6">
    <source>
        <dbReference type="ARBA" id="ARBA00022842"/>
    </source>
</evidence>
<evidence type="ECO:0000256" key="11">
    <source>
        <dbReference type="ARBA" id="ARBA00049301"/>
    </source>
</evidence>
<keyword evidence="5" id="KW-0479">Metal-binding</keyword>
<dbReference type="SMART" id="SM00906">
    <property type="entry name" value="Fungal_trans"/>
    <property type="match status" value="1"/>
</dbReference>
<dbReference type="PANTHER" id="PTHR43275">
    <property type="entry name" value="D-MALATE DEHYDROGENASE [DECARBOXYLATING]"/>
    <property type="match status" value="1"/>
</dbReference>
<gene>
    <name evidence="15" type="ORF">GT037_006645</name>
</gene>
<evidence type="ECO:0000256" key="2">
    <source>
        <dbReference type="ARBA" id="ARBA00001946"/>
    </source>
</evidence>
<keyword evidence="6" id="KW-0460">Magnesium</keyword>
<dbReference type="CDD" id="cd12148">
    <property type="entry name" value="fungal_TF_MHR"/>
    <property type="match status" value="1"/>
</dbReference>
<dbReference type="InterPro" id="IPR050501">
    <property type="entry name" value="ICDH/IPMDH"/>
</dbReference>
<proteinExistence type="inferred from homology"/>
<dbReference type="NCBIfam" id="TIGR02089">
    <property type="entry name" value="TTC"/>
    <property type="match status" value="1"/>
</dbReference>
<dbReference type="InterPro" id="IPR019818">
    <property type="entry name" value="IsoCit/isopropylmalate_DH_CS"/>
</dbReference>
<dbReference type="EMBL" id="JAAABM010000008">
    <property type="protein sequence ID" value="KAF7675926.1"/>
    <property type="molecule type" value="Genomic_DNA"/>
</dbReference>
<feature type="region of interest" description="Disordered" evidence="12">
    <location>
        <begin position="69"/>
        <end position="89"/>
    </location>
</feature>
<dbReference type="Gene3D" id="3.40.718.10">
    <property type="entry name" value="Isopropylmalate Dehydrogenase"/>
    <property type="match status" value="1"/>
</dbReference>
<sequence length="970" mass="107449">MEHNQDRYSPSDVSLEEHRPSKRQRTLGQPAREVGLMRSVPDDQYPGFVGSASGIFFIRSVYSAIRPSTVPTGTTAETPGSDIVPGEDDHLPLVQPNSSERLWRDAEIAFSQTPRISFQDLVTFSGSYFANWHTLYPFLHAPTMLEYFDCYAKNGFPEHDTSEELDLVIVRSIMSISLADHRQSSGHGCIQYPACIVFPSYDAAVDSLRAILSRPTSILTLQAALSVQLFLVSMLRLNAASRIGGLIMRMAVQLGLHRCPARFSAFTTSARELRQRVFWSLYAIDRFISQSMGLPLGLHDDDIDVCFPLAEHHPQTHIEPCIKLRLLHLQAQQARLRGEIIELRNKSLHYVQNDPDRATSIIAKLSQWWNDVEDYIDPDSQSGASTYAITVLTLLRHESIISLYRPVLATSRKDVAYDAALQQCINSARSIITTLHSAIQTKSSIGTIHNPLALLWPSCTWAVWISTFIMFYAAHESRIAHTVVVRFADKSLDILQHLGRRGSTWPEASSAAIRDLRARILHKPIQAFAGHRPNVSGDPSIIHQSESSLRSVLHEPASKDAPDQNDGQVVNGVVHHHDTWDKPSNSLFTVATPILNPCFQLVNNMSSDANKRTHSIATMGADGIGPEVVNAGVQVLKKLAQLDGTFNLQFEDYDWSSETYKKTGQYIPDGGLEKLKKHDAILFGAVGAPDVPDHISLWGLRLAICQTFQQYANVRPTKIFRGTSSPLRNAEHGDLDWVIVRENSEGEYAGQGGRSHKGQKWETATEVSIFTRHGVERLIRFAFETAQSRPRKQITVVTKSNAQRNGMVMWDEIAAEVAKDFPDVKCDKMLVDAMTCRMVLDPKSLDTIVATNLHADILSDLAAALAGSIGIAPTSNLDPTRQNPSMFEPIHGSAFDITGKGVANPVGTFWTASEMLAWLGEEQAAKRLMESVEAITERGIATRDLGGKASTKEVTDAVCAELESMYSTSQ</sequence>
<comment type="similarity">
    <text evidence="3">Belongs to the isocitrate and isopropylmalate dehydrogenases family.</text>
</comment>
<dbReference type="GO" id="GO:0003677">
    <property type="term" value="F:DNA binding"/>
    <property type="evidence" value="ECO:0007669"/>
    <property type="project" value="InterPro"/>
</dbReference>
<dbReference type="GO" id="GO:0006351">
    <property type="term" value="P:DNA-templated transcription"/>
    <property type="evidence" value="ECO:0007669"/>
    <property type="project" value="InterPro"/>
</dbReference>
<evidence type="ECO:0000256" key="3">
    <source>
        <dbReference type="ARBA" id="ARBA00007769"/>
    </source>
</evidence>
<evidence type="ECO:0000256" key="8">
    <source>
        <dbReference type="ARBA" id="ARBA00023027"/>
    </source>
</evidence>
<dbReference type="Proteomes" id="UP000596902">
    <property type="component" value="Unassembled WGS sequence"/>
</dbReference>
<dbReference type="EC" id="1.1.1.83" evidence="4"/>